<evidence type="ECO:0000313" key="2">
    <source>
        <dbReference type="Proteomes" id="UP000825258"/>
    </source>
</evidence>
<evidence type="ECO:0008006" key="3">
    <source>
        <dbReference type="Google" id="ProtNLM"/>
    </source>
</evidence>
<keyword evidence="2" id="KW-1185">Reference proteome</keyword>
<evidence type="ECO:0000313" key="1">
    <source>
        <dbReference type="EMBL" id="BCY28787.1"/>
    </source>
</evidence>
<gene>
    <name evidence="1" type="ORF">KK2020170_16550</name>
</gene>
<name>A0ABM7S5K8_9FLAO</name>
<proteinExistence type="predicted"/>
<protein>
    <recommendedName>
        <fullName evidence="3">Lipoprotein</fullName>
    </recommendedName>
</protein>
<dbReference type="RefSeq" id="WP_221257895.1">
    <property type="nucleotide sequence ID" value="NZ_AP024749.1"/>
</dbReference>
<reference evidence="1 2" key="1">
    <citation type="submission" date="2021-06" db="EMBL/GenBank/DDBJ databases">
        <title>Whole genome sequences of Flavobacterium sp. KK2020170 and assembly.</title>
        <authorList>
            <person name="Kitahara K."/>
            <person name="Miyoshi S."/>
            <person name="Uesaka K."/>
        </authorList>
    </citation>
    <scope>NUCLEOTIDE SEQUENCE [LARGE SCALE GENOMIC DNA]</scope>
    <source>
        <strain evidence="1 2">KK2020170</strain>
    </source>
</reference>
<accession>A0ABM7S5K8</accession>
<dbReference type="EMBL" id="AP024749">
    <property type="protein sequence ID" value="BCY28787.1"/>
    <property type="molecule type" value="Genomic_DNA"/>
</dbReference>
<organism evidence="1 2">
    <name type="scientific">Flavobacterium okayamense</name>
    <dbReference type="NCBI Taxonomy" id="2830782"/>
    <lineage>
        <taxon>Bacteria</taxon>
        <taxon>Pseudomonadati</taxon>
        <taxon>Bacteroidota</taxon>
        <taxon>Flavobacteriia</taxon>
        <taxon>Flavobacteriales</taxon>
        <taxon>Flavobacteriaceae</taxon>
        <taxon>Flavobacterium</taxon>
    </lineage>
</organism>
<sequence>MNFRIYIFFIVILLNFSCQNNCNCKIDDEILRKNDSILNTINSINKKYWDKYLSDLEENDIRFEKKNIYRFSNKDIMSGSTFVYKIEQNVRDYKLTVKKHYKYFDGNDSINIKYERQLTEKEWNKFENQIKNTCFWTLPTRIKRSGLDGSNWLLEAISINKNYCTERNYHAVIRWSPENESEFYKLCQILIGFDKNE</sequence>
<dbReference type="Proteomes" id="UP000825258">
    <property type="component" value="Chromosome"/>
</dbReference>